<dbReference type="GO" id="GO:0006508">
    <property type="term" value="P:proteolysis"/>
    <property type="evidence" value="ECO:0007669"/>
    <property type="project" value="UniProtKB-KW"/>
</dbReference>
<dbReference type="GO" id="GO:0004252">
    <property type="term" value="F:serine-type endopeptidase activity"/>
    <property type="evidence" value="ECO:0007669"/>
    <property type="project" value="UniProtKB-UniRule"/>
</dbReference>
<evidence type="ECO:0000256" key="1">
    <source>
        <dbReference type="PROSITE-ProRule" id="PRU01122"/>
    </source>
</evidence>
<comment type="similarity">
    <text evidence="1">Belongs to the peptidase S16 family.</text>
</comment>
<feature type="active site" evidence="1">
    <location>
        <position position="225"/>
    </location>
</feature>
<dbReference type="AlphaFoldDB" id="A0A2T4ZB38"/>
<dbReference type="EMBL" id="PZZP01000001">
    <property type="protein sequence ID" value="PTM59109.1"/>
    <property type="molecule type" value="Genomic_DNA"/>
</dbReference>
<proteinExistence type="inferred from homology"/>
<accession>A0A2T4ZB38</accession>
<feature type="active site" evidence="1">
    <location>
        <position position="270"/>
    </location>
</feature>
<dbReference type="Pfam" id="PF13180">
    <property type="entry name" value="PDZ_2"/>
    <property type="match status" value="1"/>
</dbReference>
<dbReference type="PROSITE" id="PS51786">
    <property type="entry name" value="LON_PROTEOLYTIC"/>
    <property type="match status" value="1"/>
</dbReference>
<comment type="caution">
    <text evidence="3">The sequence shown here is derived from an EMBL/GenBank/DDBJ whole genome shotgun (WGS) entry which is preliminary data.</text>
</comment>
<dbReference type="GO" id="GO:0004176">
    <property type="term" value="F:ATP-dependent peptidase activity"/>
    <property type="evidence" value="ECO:0007669"/>
    <property type="project" value="UniProtKB-UniRule"/>
</dbReference>
<name>A0A2T4ZB38_9BACL</name>
<dbReference type="PANTHER" id="PTHR10046">
    <property type="entry name" value="ATP DEPENDENT LON PROTEASE FAMILY MEMBER"/>
    <property type="match status" value="1"/>
</dbReference>
<evidence type="ECO:0000313" key="3">
    <source>
        <dbReference type="EMBL" id="PTM59109.1"/>
    </source>
</evidence>
<keyword evidence="1" id="KW-0378">Hydrolase</keyword>
<dbReference type="SUPFAM" id="SSF50156">
    <property type="entry name" value="PDZ domain-like"/>
    <property type="match status" value="1"/>
</dbReference>
<organism evidence="3 4">
    <name type="scientific">Desmospora activa DSM 45169</name>
    <dbReference type="NCBI Taxonomy" id="1121389"/>
    <lineage>
        <taxon>Bacteria</taxon>
        <taxon>Bacillati</taxon>
        <taxon>Bacillota</taxon>
        <taxon>Bacilli</taxon>
        <taxon>Bacillales</taxon>
        <taxon>Thermoactinomycetaceae</taxon>
        <taxon>Desmospora</taxon>
    </lineage>
</organism>
<dbReference type="InterPro" id="IPR008269">
    <property type="entry name" value="Lon_proteolytic"/>
</dbReference>
<dbReference type="InterPro" id="IPR027065">
    <property type="entry name" value="Lon_Prtase"/>
</dbReference>
<keyword evidence="4" id="KW-1185">Reference proteome</keyword>
<dbReference type="OrthoDB" id="2356897at2"/>
<sequence length="334" mass="36432">MAIAFVILFMVPVPYYIVQPGSALEVRPMVQMEDTSNVEKGTFYMTTVSMREGNVIGYLLAHVDSWMDLVPKEDVLGQGEDPEHYQYMQEEVMRQSQQNAVLAAFRQAGRPAEERLLGVEVFRVLSGMPAAEALKEGDIIQQVDDHKIGQAEDLLTYLSEKKPGEQVQLLFNRNGDKEETTLTLASLAASGGEDRPGIGIEPVTLRKVETDPKVSIQADKIGGPSAGLMFSLEILNQLGDRDLTNGLQVAGTGTISPDGDVGQIGGIQHKILAAEREHADIFFVPADVEPQDSNEKKAKATAKELGSDMAIVPVHTLNEAVQYLDQQRGAQKTS</sequence>
<feature type="domain" description="Lon proteolytic" evidence="2">
    <location>
        <begin position="221"/>
        <end position="327"/>
    </location>
</feature>
<dbReference type="NCBIfam" id="NF041438">
    <property type="entry name" value="SepM_fam_S16"/>
    <property type="match status" value="1"/>
</dbReference>
<dbReference type="Pfam" id="PF05362">
    <property type="entry name" value="Lon_C"/>
    <property type="match status" value="1"/>
</dbReference>
<keyword evidence="1" id="KW-0720">Serine protease</keyword>
<evidence type="ECO:0000313" key="4">
    <source>
        <dbReference type="Proteomes" id="UP000241639"/>
    </source>
</evidence>
<gene>
    <name evidence="3" type="ORF">C8J48_1711</name>
</gene>
<evidence type="ECO:0000259" key="2">
    <source>
        <dbReference type="PROSITE" id="PS51786"/>
    </source>
</evidence>
<dbReference type="InterPro" id="IPR020568">
    <property type="entry name" value="Ribosomal_Su5_D2-typ_SF"/>
</dbReference>
<dbReference type="InterPro" id="IPR001478">
    <property type="entry name" value="PDZ"/>
</dbReference>
<comment type="catalytic activity">
    <reaction evidence="1">
        <text>Hydrolysis of proteins in presence of ATP.</text>
        <dbReference type="EC" id="3.4.21.53"/>
    </reaction>
</comment>
<dbReference type="GO" id="GO:0030163">
    <property type="term" value="P:protein catabolic process"/>
    <property type="evidence" value="ECO:0007669"/>
    <property type="project" value="InterPro"/>
</dbReference>
<dbReference type="Gene3D" id="2.30.42.10">
    <property type="match status" value="1"/>
</dbReference>
<dbReference type="Gene3D" id="3.30.230.10">
    <property type="match status" value="1"/>
</dbReference>
<protein>
    <recommendedName>
        <fullName evidence="1">endopeptidase La</fullName>
        <ecNumber evidence="1">3.4.21.53</ecNumber>
    </recommendedName>
</protein>
<dbReference type="InterPro" id="IPR036034">
    <property type="entry name" value="PDZ_sf"/>
</dbReference>
<dbReference type="GO" id="GO:0005524">
    <property type="term" value="F:ATP binding"/>
    <property type="evidence" value="ECO:0007669"/>
    <property type="project" value="InterPro"/>
</dbReference>
<keyword evidence="1" id="KW-0645">Protease</keyword>
<dbReference type="Proteomes" id="UP000241639">
    <property type="component" value="Unassembled WGS sequence"/>
</dbReference>
<dbReference type="InterPro" id="IPR014721">
    <property type="entry name" value="Ribsml_uS5_D2-typ_fold_subgr"/>
</dbReference>
<reference evidence="3 4" key="1">
    <citation type="submission" date="2018-04" db="EMBL/GenBank/DDBJ databases">
        <title>Genomic Encyclopedia of Archaeal and Bacterial Type Strains, Phase II (KMG-II): from individual species to whole genera.</title>
        <authorList>
            <person name="Goeker M."/>
        </authorList>
    </citation>
    <scope>NUCLEOTIDE SEQUENCE [LARGE SCALE GENOMIC DNA]</scope>
    <source>
        <strain evidence="3 4">DSM 45169</strain>
    </source>
</reference>
<dbReference type="EC" id="3.4.21.53" evidence="1"/>
<dbReference type="SUPFAM" id="SSF54211">
    <property type="entry name" value="Ribosomal protein S5 domain 2-like"/>
    <property type="match status" value="1"/>
</dbReference>